<gene>
    <name evidence="1" type="ORF">CLV57_1412</name>
</gene>
<protein>
    <submittedName>
        <fullName evidence="1">Uncharacterized protein</fullName>
    </submittedName>
</protein>
<name>A0A2H9VUC2_9SPHI</name>
<reference evidence="1" key="1">
    <citation type="submission" date="2017-11" db="EMBL/GenBank/DDBJ databases">
        <title>Genomic Encyclopedia of Archaeal and Bacterial Type Strains, Phase II (KMG-II): From Individual Species to Whole Genera.</title>
        <authorList>
            <person name="Goeker M."/>
        </authorList>
    </citation>
    <scope>NUCLEOTIDE SEQUENCE [LARGE SCALE GENOMIC DNA]</scope>
    <source>
        <strain evidence="1">DSM 28175</strain>
    </source>
</reference>
<keyword evidence="2" id="KW-1185">Reference proteome</keyword>
<dbReference type="RefSeq" id="WP_100340597.1">
    <property type="nucleotide sequence ID" value="NZ_PGFJ01000001.1"/>
</dbReference>
<dbReference type="AlphaFoldDB" id="A0A2H9VUC2"/>
<organism evidence="1 2">
    <name type="scientific">Mucilaginibacter auburnensis</name>
    <dbReference type="NCBI Taxonomy" id="1457233"/>
    <lineage>
        <taxon>Bacteria</taxon>
        <taxon>Pseudomonadati</taxon>
        <taxon>Bacteroidota</taxon>
        <taxon>Sphingobacteriia</taxon>
        <taxon>Sphingobacteriales</taxon>
        <taxon>Sphingobacteriaceae</taxon>
        <taxon>Mucilaginibacter</taxon>
    </lineage>
</organism>
<dbReference type="Proteomes" id="UP000242687">
    <property type="component" value="Unassembled WGS sequence"/>
</dbReference>
<dbReference type="OrthoDB" id="798907at2"/>
<proteinExistence type="predicted"/>
<comment type="caution">
    <text evidence="1">The sequence shown here is derived from an EMBL/GenBank/DDBJ whole genome shotgun (WGS) entry which is preliminary data.</text>
</comment>
<accession>A0A2H9VUC2</accession>
<evidence type="ECO:0000313" key="1">
    <source>
        <dbReference type="EMBL" id="PJJ84401.1"/>
    </source>
</evidence>
<sequence length="82" mass="9433">MKNITFENITDAYQLVIGAKIKGKNYDEIFELGAYDANKRGYILYAFENGIRFDDFNVVISEKELKNNYLIENLKAAQKMAA</sequence>
<evidence type="ECO:0000313" key="2">
    <source>
        <dbReference type="Proteomes" id="UP000242687"/>
    </source>
</evidence>
<dbReference type="EMBL" id="PGFJ01000001">
    <property type="protein sequence ID" value="PJJ84401.1"/>
    <property type="molecule type" value="Genomic_DNA"/>
</dbReference>